<keyword evidence="2" id="KW-1185">Reference proteome</keyword>
<accession>A0A5B7GBB6</accession>
<sequence>MKHWAMRTLPEHVKVRSNLQQAKHSSTEAPFTSPYMIHHVPHTNLASRPAPPRQAMMWTSP</sequence>
<dbReference type="EMBL" id="VSRR010012653">
    <property type="protein sequence ID" value="MPC54806.1"/>
    <property type="molecule type" value="Genomic_DNA"/>
</dbReference>
<gene>
    <name evidence="1" type="ORF">E2C01_048732</name>
</gene>
<reference evidence="1 2" key="1">
    <citation type="submission" date="2019-05" db="EMBL/GenBank/DDBJ databases">
        <title>Another draft genome of Portunus trituberculatus and its Hox gene families provides insights of decapod evolution.</title>
        <authorList>
            <person name="Jeong J.-H."/>
            <person name="Song I."/>
            <person name="Kim S."/>
            <person name="Choi T."/>
            <person name="Kim D."/>
            <person name="Ryu S."/>
            <person name="Kim W."/>
        </authorList>
    </citation>
    <scope>NUCLEOTIDE SEQUENCE [LARGE SCALE GENOMIC DNA]</scope>
    <source>
        <tissue evidence="1">Muscle</tissue>
    </source>
</reference>
<organism evidence="1 2">
    <name type="scientific">Portunus trituberculatus</name>
    <name type="common">Swimming crab</name>
    <name type="synonym">Neptunus trituberculatus</name>
    <dbReference type="NCBI Taxonomy" id="210409"/>
    <lineage>
        <taxon>Eukaryota</taxon>
        <taxon>Metazoa</taxon>
        <taxon>Ecdysozoa</taxon>
        <taxon>Arthropoda</taxon>
        <taxon>Crustacea</taxon>
        <taxon>Multicrustacea</taxon>
        <taxon>Malacostraca</taxon>
        <taxon>Eumalacostraca</taxon>
        <taxon>Eucarida</taxon>
        <taxon>Decapoda</taxon>
        <taxon>Pleocyemata</taxon>
        <taxon>Brachyura</taxon>
        <taxon>Eubrachyura</taxon>
        <taxon>Portunoidea</taxon>
        <taxon>Portunidae</taxon>
        <taxon>Portuninae</taxon>
        <taxon>Portunus</taxon>
    </lineage>
</organism>
<proteinExistence type="predicted"/>
<name>A0A5B7GBB6_PORTR</name>
<evidence type="ECO:0000313" key="2">
    <source>
        <dbReference type="Proteomes" id="UP000324222"/>
    </source>
</evidence>
<dbReference type="Proteomes" id="UP000324222">
    <property type="component" value="Unassembled WGS sequence"/>
</dbReference>
<evidence type="ECO:0000313" key="1">
    <source>
        <dbReference type="EMBL" id="MPC54806.1"/>
    </source>
</evidence>
<dbReference type="AlphaFoldDB" id="A0A5B7GBB6"/>
<protein>
    <submittedName>
        <fullName evidence="1">Uncharacterized protein</fullName>
    </submittedName>
</protein>
<comment type="caution">
    <text evidence="1">The sequence shown here is derived from an EMBL/GenBank/DDBJ whole genome shotgun (WGS) entry which is preliminary data.</text>
</comment>